<proteinExistence type="inferred from homology"/>
<comment type="subcellular location">
    <subcellularLocation>
        <location evidence="1">Membrane</location>
        <topology evidence="1">Multi-pass membrane protein</topology>
    </subcellularLocation>
</comment>
<dbReference type="GO" id="GO:0016020">
    <property type="term" value="C:membrane"/>
    <property type="evidence" value="ECO:0007669"/>
    <property type="project" value="UniProtKB-SubCell"/>
</dbReference>
<evidence type="ECO:0000256" key="4">
    <source>
        <dbReference type="ARBA" id="ARBA00022989"/>
    </source>
</evidence>
<dbReference type="Proteomes" id="UP000694383">
    <property type="component" value="Unplaced"/>
</dbReference>
<feature type="transmembrane region" description="Helical" evidence="6">
    <location>
        <begin position="12"/>
        <end position="31"/>
    </location>
</feature>
<accession>A0A8C7ZNM2</accession>
<evidence type="ECO:0000313" key="8">
    <source>
        <dbReference type="Proteomes" id="UP000694383"/>
    </source>
</evidence>
<dbReference type="Ensembl" id="ENSOSIT00000048661.1">
    <property type="protein sequence ID" value="ENSOSIP00000046290.1"/>
    <property type="gene ID" value="ENSOSIG00000021939.1"/>
</dbReference>
<dbReference type="Pfam" id="PF06140">
    <property type="entry name" value="Ifi-6-16"/>
    <property type="match status" value="1"/>
</dbReference>
<reference evidence="7" key="1">
    <citation type="submission" date="2025-08" db="UniProtKB">
        <authorList>
            <consortium name="Ensembl"/>
        </authorList>
    </citation>
    <scope>IDENTIFICATION</scope>
</reference>
<organism evidence="7 8">
    <name type="scientific">Oryzias sinensis</name>
    <name type="common">Chinese medaka</name>
    <dbReference type="NCBI Taxonomy" id="183150"/>
    <lineage>
        <taxon>Eukaryota</taxon>
        <taxon>Metazoa</taxon>
        <taxon>Chordata</taxon>
        <taxon>Craniata</taxon>
        <taxon>Vertebrata</taxon>
        <taxon>Euteleostomi</taxon>
        <taxon>Actinopterygii</taxon>
        <taxon>Neopterygii</taxon>
        <taxon>Teleostei</taxon>
        <taxon>Neoteleostei</taxon>
        <taxon>Acanthomorphata</taxon>
        <taxon>Ovalentaria</taxon>
        <taxon>Atherinomorphae</taxon>
        <taxon>Beloniformes</taxon>
        <taxon>Adrianichthyidae</taxon>
        <taxon>Oryziinae</taxon>
        <taxon>Oryzias</taxon>
    </lineage>
</organism>
<keyword evidence="3 6" id="KW-0812">Transmembrane</keyword>
<evidence type="ECO:0000256" key="3">
    <source>
        <dbReference type="ARBA" id="ARBA00022692"/>
    </source>
</evidence>
<comment type="similarity">
    <text evidence="2">Belongs to the IFI6/IFI27 family.</text>
</comment>
<keyword evidence="4 6" id="KW-1133">Transmembrane helix</keyword>
<dbReference type="Gene3D" id="6.10.110.10">
    <property type="match status" value="1"/>
</dbReference>
<evidence type="ECO:0000313" key="7">
    <source>
        <dbReference type="Ensembl" id="ENSOSIP00000046290.1"/>
    </source>
</evidence>
<dbReference type="AlphaFoldDB" id="A0A8C7ZNM2"/>
<dbReference type="GeneTree" id="ENSGT01000000215825"/>
<dbReference type="InterPro" id="IPR009311">
    <property type="entry name" value="IFI6/IFI27-like"/>
</dbReference>
<name>A0A8C7ZNM2_9TELE</name>
<protein>
    <submittedName>
        <fullName evidence="7">Uncharacterized protein</fullName>
    </submittedName>
</protein>
<keyword evidence="8" id="KW-1185">Reference proteome</keyword>
<feature type="transmembrane region" description="Helical" evidence="6">
    <location>
        <begin position="37"/>
        <end position="57"/>
    </location>
</feature>
<evidence type="ECO:0000256" key="6">
    <source>
        <dbReference type="SAM" id="Phobius"/>
    </source>
</evidence>
<sequence length="135" mass="14292">ELSGSIKRQGGVAAVVLTPAVIAALGFSAAGIVAGSIAAQLMALFSTGGFVPGFIALLQSFGKLDVNFTFRFYPICLLIYAVPPKSLVTAFPSILCLIFKTVAFNLMCLIIFLKNVFNSFLFTSFLLSTFCSTAC</sequence>
<evidence type="ECO:0000256" key="1">
    <source>
        <dbReference type="ARBA" id="ARBA00004141"/>
    </source>
</evidence>
<dbReference type="InterPro" id="IPR038213">
    <property type="entry name" value="IFI6/IFI27-like_sf"/>
</dbReference>
<evidence type="ECO:0000256" key="5">
    <source>
        <dbReference type="ARBA" id="ARBA00023136"/>
    </source>
</evidence>
<keyword evidence="5 6" id="KW-0472">Membrane</keyword>
<evidence type="ECO:0000256" key="2">
    <source>
        <dbReference type="ARBA" id="ARBA00007262"/>
    </source>
</evidence>
<reference evidence="7" key="2">
    <citation type="submission" date="2025-09" db="UniProtKB">
        <authorList>
            <consortium name="Ensembl"/>
        </authorList>
    </citation>
    <scope>IDENTIFICATION</scope>
</reference>